<comment type="caution">
    <text evidence="1">The sequence shown here is derived from an EMBL/GenBank/DDBJ whole genome shotgun (WGS) entry which is preliminary data.</text>
</comment>
<feature type="non-terminal residue" evidence="1">
    <location>
        <position position="1"/>
    </location>
</feature>
<sequence length="61" mass="7258">KHIQKYININNFNKDDIQVSCKINSCEQVIALDEDDDYNALINKFRQWQKLEKLGKLYGIK</sequence>
<organism evidence="1 2">
    <name type="scientific">Gigaspora margarita</name>
    <dbReference type="NCBI Taxonomy" id="4874"/>
    <lineage>
        <taxon>Eukaryota</taxon>
        <taxon>Fungi</taxon>
        <taxon>Fungi incertae sedis</taxon>
        <taxon>Mucoromycota</taxon>
        <taxon>Glomeromycotina</taxon>
        <taxon>Glomeromycetes</taxon>
        <taxon>Diversisporales</taxon>
        <taxon>Gigasporaceae</taxon>
        <taxon>Gigaspora</taxon>
    </lineage>
</organism>
<accession>A0ABN7W0G7</accession>
<proteinExistence type="predicted"/>
<keyword evidence="2" id="KW-1185">Reference proteome</keyword>
<name>A0ABN7W0G7_GIGMA</name>
<reference evidence="1 2" key="1">
    <citation type="submission" date="2021-06" db="EMBL/GenBank/DDBJ databases">
        <authorList>
            <person name="Kallberg Y."/>
            <person name="Tangrot J."/>
            <person name="Rosling A."/>
        </authorList>
    </citation>
    <scope>NUCLEOTIDE SEQUENCE [LARGE SCALE GENOMIC DNA]</scope>
    <source>
        <strain evidence="1 2">120-4 pot B 10/14</strain>
    </source>
</reference>
<gene>
    <name evidence="1" type="ORF">GMARGA_LOCUS25113</name>
</gene>
<protein>
    <submittedName>
        <fullName evidence="1">7809_t:CDS:1</fullName>
    </submittedName>
</protein>
<dbReference type="Proteomes" id="UP000789901">
    <property type="component" value="Unassembled WGS sequence"/>
</dbReference>
<evidence type="ECO:0000313" key="1">
    <source>
        <dbReference type="EMBL" id="CAG8810542.1"/>
    </source>
</evidence>
<dbReference type="EMBL" id="CAJVQB010027435">
    <property type="protein sequence ID" value="CAG8810542.1"/>
    <property type="molecule type" value="Genomic_DNA"/>
</dbReference>
<evidence type="ECO:0000313" key="2">
    <source>
        <dbReference type="Proteomes" id="UP000789901"/>
    </source>
</evidence>